<dbReference type="PROSITE" id="PS01213">
    <property type="entry name" value="GLOBIN_FAM_2"/>
    <property type="match status" value="1"/>
</dbReference>
<dbReference type="Pfam" id="PF01152">
    <property type="entry name" value="Bac_globin"/>
    <property type="match status" value="1"/>
</dbReference>
<dbReference type="InterPro" id="IPR012292">
    <property type="entry name" value="Globin/Proto"/>
</dbReference>
<dbReference type="InterPro" id="IPR009050">
    <property type="entry name" value="Globin-like_sf"/>
</dbReference>
<name>A0ABR7MBV1_9BACT</name>
<evidence type="ECO:0000313" key="7">
    <source>
        <dbReference type="Proteomes" id="UP000765802"/>
    </source>
</evidence>
<reference evidence="6 7" key="1">
    <citation type="submission" date="2016-07" db="EMBL/GenBank/DDBJ databases">
        <title>Genome analysis of Flavihumibacter stibioxidans YS-17.</title>
        <authorList>
            <person name="Shi K."/>
            <person name="Han Y."/>
            <person name="Wang G."/>
        </authorList>
    </citation>
    <scope>NUCLEOTIDE SEQUENCE [LARGE SCALE GENOMIC DNA]</scope>
    <source>
        <strain evidence="6 7">YS-17</strain>
    </source>
</reference>
<dbReference type="InterPro" id="IPR001486">
    <property type="entry name" value="Hemoglobin_trunc"/>
</dbReference>
<evidence type="ECO:0000256" key="1">
    <source>
        <dbReference type="ARBA" id="ARBA00001971"/>
    </source>
</evidence>
<evidence type="ECO:0000256" key="2">
    <source>
        <dbReference type="ARBA" id="ARBA00022448"/>
    </source>
</evidence>
<keyword evidence="5" id="KW-0408">Iron</keyword>
<dbReference type="SUPFAM" id="SSF46458">
    <property type="entry name" value="Globin-like"/>
    <property type="match status" value="1"/>
</dbReference>
<evidence type="ECO:0000256" key="5">
    <source>
        <dbReference type="ARBA" id="ARBA00023004"/>
    </source>
</evidence>
<protein>
    <submittedName>
        <fullName evidence="6">Globin</fullName>
    </submittedName>
</protein>
<keyword evidence="4" id="KW-0479">Metal-binding</keyword>
<proteinExistence type="predicted"/>
<sequence length="135" mass="15020">MIDSAKQPAIIATDTLYQRMGGEEGIASFVDSVVEAHVMNPVIRPRFLPYLDSPDKVALIKKHFCEFLGVGCGGPETYSGRDMISVHKGMNISEAEYMAAIDDILSVLEQRQANELTKQEILYMAYSVKNQILHV</sequence>
<accession>A0ABR7MBV1</accession>
<evidence type="ECO:0000313" key="6">
    <source>
        <dbReference type="EMBL" id="MBC6492314.1"/>
    </source>
</evidence>
<comment type="cofactor">
    <cofactor evidence="1">
        <name>heme</name>
        <dbReference type="ChEBI" id="CHEBI:30413"/>
    </cofactor>
</comment>
<dbReference type="CDD" id="cd00454">
    <property type="entry name" value="TrHb1_N"/>
    <property type="match status" value="1"/>
</dbReference>
<keyword evidence="3" id="KW-0349">Heme</keyword>
<dbReference type="RefSeq" id="WP_187257620.1">
    <property type="nucleotide sequence ID" value="NZ_JBHULF010000006.1"/>
</dbReference>
<dbReference type="EMBL" id="MBUA01000027">
    <property type="protein sequence ID" value="MBC6492314.1"/>
    <property type="molecule type" value="Genomic_DNA"/>
</dbReference>
<dbReference type="Proteomes" id="UP000765802">
    <property type="component" value="Unassembled WGS sequence"/>
</dbReference>
<keyword evidence="7" id="KW-1185">Reference proteome</keyword>
<evidence type="ECO:0000256" key="4">
    <source>
        <dbReference type="ARBA" id="ARBA00022723"/>
    </source>
</evidence>
<dbReference type="InterPro" id="IPR019795">
    <property type="entry name" value="Globin_bac-like_CS"/>
</dbReference>
<organism evidence="6 7">
    <name type="scientific">Flavihumibacter stibioxidans</name>
    <dbReference type="NCBI Taxonomy" id="1834163"/>
    <lineage>
        <taxon>Bacteria</taxon>
        <taxon>Pseudomonadati</taxon>
        <taxon>Bacteroidota</taxon>
        <taxon>Chitinophagia</taxon>
        <taxon>Chitinophagales</taxon>
        <taxon>Chitinophagaceae</taxon>
        <taxon>Flavihumibacter</taxon>
    </lineage>
</organism>
<evidence type="ECO:0000256" key="3">
    <source>
        <dbReference type="ARBA" id="ARBA00022617"/>
    </source>
</evidence>
<dbReference type="Gene3D" id="1.10.490.10">
    <property type="entry name" value="Globins"/>
    <property type="match status" value="1"/>
</dbReference>
<gene>
    <name evidence="6" type="ORF">BC349_14730</name>
</gene>
<keyword evidence="2" id="KW-0813">Transport</keyword>
<comment type="caution">
    <text evidence="6">The sequence shown here is derived from an EMBL/GenBank/DDBJ whole genome shotgun (WGS) entry which is preliminary data.</text>
</comment>